<dbReference type="SMART" id="SM01083">
    <property type="entry name" value="Cir_N"/>
    <property type="match status" value="1"/>
</dbReference>
<feature type="region of interest" description="Disordered" evidence="1">
    <location>
        <begin position="71"/>
        <end position="96"/>
    </location>
</feature>
<dbReference type="PANTHER" id="PTHR13151:SF2">
    <property type="entry name" value="COREPRESSOR INTERACTING WITH RBPJ 1"/>
    <property type="match status" value="1"/>
</dbReference>
<dbReference type="GO" id="GO:0005634">
    <property type="term" value="C:nucleus"/>
    <property type="evidence" value="ECO:0007669"/>
    <property type="project" value="TreeGrafter"/>
</dbReference>
<dbReference type="InterPro" id="IPR040014">
    <property type="entry name" value="CIR1"/>
</dbReference>
<proteinExistence type="predicted"/>
<evidence type="ECO:0000259" key="3">
    <source>
        <dbReference type="SMART" id="SM01083"/>
    </source>
</evidence>
<feature type="compositionally biased region" description="Basic residues" evidence="1">
    <location>
        <begin position="239"/>
        <end position="249"/>
    </location>
</feature>
<dbReference type="EMBL" id="KB301364">
    <property type="protein sequence ID" value="ELU05679.1"/>
    <property type="molecule type" value="Genomic_DNA"/>
</dbReference>
<sequence length="303" mass="35688">MGKGFNNYMTKKFFHPGSKDNIKRVWMAQQKTEFDSKKQDELAAQYQREQEMYANRALLGDKKAQMGLSFMYDAPPGAKQEKEREDDEPEYKFEWQRKYNAPRESYAKGDEEVRDQPFGIEVRNVRCIKCHKWGHVNTDKICPLFSRNITAEPPKPGTENESQIKTEEIIASDEEDPEVKFLKSLTSKQKKKLLKKLDQMATGEGSGEKNKKKKKKKEKKRKSESSEEEDSDAEENTYKKHSSNHKKSRHESPDEKKSKKHSSDRKKSRHDSPDSDIERKRDLERATFFLFTFFFLFFFLTLL</sequence>
<dbReference type="AlphaFoldDB" id="R7UGL5"/>
<dbReference type="OrthoDB" id="6253837at2759"/>
<keyword evidence="2" id="KW-0812">Transmembrane</keyword>
<evidence type="ECO:0000313" key="4">
    <source>
        <dbReference type="EMBL" id="ELU05679.1"/>
    </source>
</evidence>
<dbReference type="STRING" id="283909.R7UGL5"/>
<gene>
    <name evidence="4" type="ORF">CAPTEDRAFT_217530</name>
</gene>
<feature type="compositionally biased region" description="Basic residues" evidence="1">
    <location>
        <begin position="258"/>
        <end position="269"/>
    </location>
</feature>
<organism evidence="4">
    <name type="scientific">Capitella teleta</name>
    <name type="common">Polychaete worm</name>
    <dbReference type="NCBI Taxonomy" id="283909"/>
    <lineage>
        <taxon>Eukaryota</taxon>
        <taxon>Metazoa</taxon>
        <taxon>Spiralia</taxon>
        <taxon>Lophotrochozoa</taxon>
        <taxon>Annelida</taxon>
        <taxon>Polychaeta</taxon>
        <taxon>Sedentaria</taxon>
        <taxon>Scolecida</taxon>
        <taxon>Capitellidae</taxon>
        <taxon>Capitella</taxon>
    </lineage>
</organism>
<accession>R7UGL5</accession>
<dbReference type="PANTHER" id="PTHR13151">
    <property type="entry name" value="CBF1 INTERACTING COREPRESSOR CIR"/>
    <property type="match status" value="1"/>
</dbReference>
<dbReference type="EMBL" id="AMQN01001327">
    <property type="status" value="NOT_ANNOTATED_CDS"/>
    <property type="molecule type" value="Genomic_DNA"/>
</dbReference>
<dbReference type="HOGENOM" id="CLU_035642_0_1_1"/>
<dbReference type="Pfam" id="PF10197">
    <property type="entry name" value="Cir_N"/>
    <property type="match status" value="1"/>
</dbReference>
<name>R7UGL5_CAPTE</name>
<dbReference type="GO" id="GO:0003714">
    <property type="term" value="F:transcription corepressor activity"/>
    <property type="evidence" value="ECO:0007669"/>
    <property type="project" value="InterPro"/>
</dbReference>
<reference evidence="6" key="1">
    <citation type="submission" date="2012-12" db="EMBL/GenBank/DDBJ databases">
        <authorList>
            <person name="Hellsten U."/>
            <person name="Grimwood J."/>
            <person name="Chapman J.A."/>
            <person name="Shapiro H."/>
            <person name="Aerts A."/>
            <person name="Otillar R.P."/>
            <person name="Terry A.Y."/>
            <person name="Boore J.L."/>
            <person name="Simakov O."/>
            <person name="Marletaz F."/>
            <person name="Cho S.-J."/>
            <person name="Edsinger-Gonzales E."/>
            <person name="Havlak P."/>
            <person name="Kuo D.-H."/>
            <person name="Larsson T."/>
            <person name="Lv J."/>
            <person name="Arendt D."/>
            <person name="Savage R."/>
            <person name="Osoegawa K."/>
            <person name="de Jong P."/>
            <person name="Lindberg D.R."/>
            <person name="Seaver E.C."/>
            <person name="Weisblat D.A."/>
            <person name="Putnam N.H."/>
            <person name="Grigoriev I.V."/>
            <person name="Rokhsar D.S."/>
        </authorList>
    </citation>
    <scope>NUCLEOTIDE SEQUENCE</scope>
    <source>
        <strain evidence="6">I ESC-2004</strain>
    </source>
</reference>
<dbReference type="InterPro" id="IPR019339">
    <property type="entry name" value="CIR_N_dom"/>
</dbReference>
<evidence type="ECO:0000256" key="1">
    <source>
        <dbReference type="SAM" id="MobiDB-lite"/>
    </source>
</evidence>
<feature type="transmembrane region" description="Helical" evidence="2">
    <location>
        <begin position="286"/>
        <end position="302"/>
    </location>
</feature>
<reference evidence="4 6" key="2">
    <citation type="journal article" date="2013" name="Nature">
        <title>Insights into bilaterian evolution from three spiralian genomes.</title>
        <authorList>
            <person name="Simakov O."/>
            <person name="Marletaz F."/>
            <person name="Cho S.J."/>
            <person name="Edsinger-Gonzales E."/>
            <person name="Havlak P."/>
            <person name="Hellsten U."/>
            <person name="Kuo D.H."/>
            <person name="Larsson T."/>
            <person name="Lv J."/>
            <person name="Arendt D."/>
            <person name="Savage R."/>
            <person name="Osoegawa K."/>
            <person name="de Jong P."/>
            <person name="Grimwood J."/>
            <person name="Chapman J.A."/>
            <person name="Shapiro H."/>
            <person name="Aerts A."/>
            <person name="Otillar R.P."/>
            <person name="Terry A.Y."/>
            <person name="Boore J.L."/>
            <person name="Grigoriev I.V."/>
            <person name="Lindberg D.R."/>
            <person name="Seaver E.C."/>
            <person name="Weisblat D.A."/>
            <person name="Putnam N.H."/>
            <person name="Rokhsar D.S."/>
        </authorList>
    </citation>
    <scope>NUCLEOTIDE SEQUENCE</scope>
    <source>
        <strain evidence="4 6">I ESC-2004</strain>
    </source>
</reference>
<keyword evidence="2" id="KW-0472">Membrane</keyword>
<evidence type="ECO:0000313" key="6">
    <source>
        <dbReference type="Proteomes" id="UP000014760"/>
    </source>
</evidence>
<dbReference type="FunCoup" id="R7UGL5">
    <property type="interactions" value="626"/>
</dbReference>
<keyword evidence="2" id="KW-1133">Transmembrane helix</keyword>
<feature type="compositionally biased region" description="Basic residues" evidence="1">
    <location>
        <begin position="210"/>
        <end position="222"/>
    </location>
</feature>
<dbReference type="Proteomes" id="UP000014760">
    <property type="component" value="Unassembled WGS sequence"/>
</dbReference>
<dbReference type="EnsemblMetazoa" id="CapteT217530">
    <property type="protein sequence ID" value="CapteP217530"/>
    <property type="gene ID" value="CapteG217530"/>
</dbReference>
<dbReference type="OMA" id="VPTLMQQ"/>
<feature type="domain" description="CBF1-interacting co-repressor CIR N-terminal" evidence="3">
    <location>
        <begin position="13"/>
        <end position="49"/>
    </location>
</feature>
<feature type="compositionally biased region" description="Acidic residues" evidence="1">
    <location>
        <begin position="226"/>
        <end position="235"/>
    </location>
</feature>
<evidence type="ECO:0000256" key="2">
    <source>
        <dbReference type="SAM" id="Phobius"/>
    </source>
</evidence>
<keyword evidence="6" id="KW-1185">Reference proteome</keyword>
<protein>
    <recommendedName>
        <fullName evidence="3">CBF1-interacting co-repressor CIR N-terminal domain-containing protein</fullName>
    </recommendedName>
</protein>
<evidence type="ECO:0000313" key="5">
    <source>
        <dbReference type="EnsemblMetazoa" id="CapteP217530"/>
    </source>
</evidence>
<dbReference type="EMBL" id="AMQN01001328">
    <property type="status" value="NOT_ANNOTATED_CDS"/>
    <property type="molecule type" value="Genomic_DNA"/>
</dbReference>
<feature type="region of interest" description="Disordered" evidence="1">
    <location>
        <begin position="147"/>
        <end position="278"/>
    </location>
</feature>
<reference evidence="5" key="3">
    <citation type="submission" date="2015-06" db="UniProtKB">
        <authorList>
            <consortium name="EnsemblMetazoa"/>
        </authorList>
    </citation>
    <scope>IDENTIFICATION</scope>
</reference>